<comment type="subcellular location">
    <subcellularLocation>
        <location evidence="1">Secreted</location>
    </subcellularLocation>
</comment>
<evidence type="ECO:0000256" key="5">
    <source>
        <dbReference type="ARBA" id="ARBA00022801"/>
    </source>
</evidence>
<dbReference type="GO" id="GO:0004252">
    <property type="term" value="F:serine-type endopeptidase activity"/>
    <property type="evidence" value="ECO:0007669"/>
    <property type="project" value="InterPro"/>
</dbReference>
<dbReference type="Gene3D" id="2.40.10.10">
    <property type="entry name" value="Trypsin-like serine proteases"/>
    <property type="match status" value="2"/>
</dbReference>
<evidence type="ECO:0000313" key="11">
    <source>
        <dbReference type="EMBL" id="KAF2905795.1"/>
    </source>
</evidence>
<dbReference type="InterPro" id="IPR033116">
    <property type="entry name" value="TRYPSIN_SER"/>
</dbReference>
<keyword evidence="7" id="KW-1015">Disulfide bond</keyword>
<evidence type="ECO:0000256" key="2">
    <source>
        <dbReference type="ARBA" id="ARBA00007664"/>
    </source>
</evidence>
<keyword evidence="12" id="KW-1185">Reference proteome</keyword>
<dbReference type="FunFam" id="2.40.10.10:FF:000047">
    <property type="entry name" value="Trypsin eta"/>
    <property type="match status" value="1"/>
</dbReference>
<dbReference type="InterPro" id="IPR009003">
    <property type="entry name" value="Peptidase_S1_PA"/>
</dbReference>
<accession>A0A8K0DGD0</accession>
<dbReference type="PROSITE" id="PS50240">
    <property type="entry name" value="TRYPSIN_DOM"/>
    <property type="match status" value="1"/>
</dbReference>
<evidence type="ECO:0000256" key="6">
    <source>
        <dbReference type="ARBA" id="ARBA00022825"/>
    </source>
</evidence>
<evidence type="ECO:0000256" key="4">
    <source>
        <dbReference type="ARBA" id="ARBA00022670"/>
    </source>
</evidence>
<keyword evidence="3" id="KW-0964">Secreted</keyword>
<sequence length="253" mass="25929">MAKFLIVLAVVLGAALAVPLPREENDFEGRIVGGSAAGNGQYPHQISLRRGNSHFCGGSILSNRFVLTAAHCTHGQSPSGIAIVVGTNYLNSGGTAYGVAQIINHANYDPQDNANDISILVVSGSIAFTPAVKSITLASSNPSHGSQCILSGWGLTGYPGSTLPNALQHIGLSALDLNECARRLPGFPVYTSHVCTSSPVGQGACQGDSGGPLIAGGSQVGVVSWGIPCAKGNPDIFTSVAFYRGWINSITGI</sequence>
<dbReference type="GO" id="GO:0005576">
    <property type="term" value="C:extracellular region"/>
    <property type="evidence" value="ECO:0007669"/>
    <property type="project" value="UniProtKB-SubCell"/>
</dbReference>
<dbReference type="Proteomes" id="UP000801492">
    <property type="component" value="Unassembled WGS sequence"/>
</dbReference>
<dbReference type="InterPro" id="IPR018114">
    <property type="entry name" value="TRYPSIN_HIS"/>
</dbReference>
<dbReference type="OrthoDB" id="6755574at2759"/>
<dbReference type="InterPro" id="IPR043504">
    <property type="entry name" value="Peptidase_S1_PA_chymotrypsin"/>
</dbReference>
<keyword evidence="4 8" id="KW-0645">Protease</keyword>
<dbReference type="CDD" id="cd00190">
    <property type="entry name" value="Tryp_SPc"/>
    <property type="match status" value="1"/>
</dbReference>
<feature type="chain" id="PRO_5035432440" description="Peptidase S1 domain-containing protein" evidence="9">
    <location>
        <begin position="18"/>
        <end position="253"/>
    </location>
</feature>
<keyword evidence="9" id="KW-0732">Signal</keyword>
<feature type="domain" description="Peptidase S1" evidence="10">
    <location>
        <begin position="31"/>
        <end position="252"/>
    </location>
</feature>
<keyword evidence="6 8" id="KW-0720">Serine protease</keyword>
<dbReference type="PROSITE" id="PS00135">
    <property type="entry name" value="TRYPSIN_SER"/>
    <property type="match status" value="1"/>
</dbReference>
<dbReference type="AlphaFoldDB" id="A0A8K0DGD0"/>
<dbReference type="PANTHER" id="PTHR24276">
    <property type="entry name" value="POLYSERASE-RELATED"/>
    <property type="match status" value="1"/>
</dbReference>
<gene>
    <name evidence="11" type="ORF">ILUMI_00390</name>
</gene>
<evidence type="ECO:0000256" key="7">
    <source>
        <dbReference type="ARBA" id="ARBA00023157"/>
    </source>
</evidence>
<evidence type="ECO:0000256" key="8">
    <source>
        <dbReference type="RuleBase" id="RU363034"/>
    </source>
</evidence>
<dbReference type="InterPro" id="IPR050430">
    <property type="entry name" value="Peptidase_S1"/>
</dbReference>
<dbReference type="InterPro" id="IPR001314">
    <property type="entry name" value="Peptidase_S1A"/>
</dbReference>
<dbReference type="EMBL" id="VTPC01000435">
    <property type="protein sequence ID" value="KAF2905795.1"/>
    <property type="molecule type" value="Genomic_DNA"/>
</dbReference>
<comment type="caution">
    <text evidence="11">The sequence shown here is derived from an EMBL/GenBank/DDBJ whole genome shotgun (WGS) entry which is preliminary data.</text>
</comment>
<reference evidence="11" key="1">
    <citation type="submission" date="2019-08" db="EMBL/GenBank/DDBJ databases">
        <title>The genome of the North American firefly Photinus pyralis.</title>
        <authorList>
            <consortium name="Photinus pyralis genome working group"/>
            <person name="Fallon T.R."/>
            <person name="Sander Lower S.E."/>
            <person name="Weng J.-K."/>
        </authorList>
    </citation>
    <scope>NUCLEOTIDE SEQUENCE</scope>
    <source>
        <strain evidence="11">TRF0915ILg1</strain>
        <tissue evidence="11">Whole body</tissue>
    </source>
</reference>
<evidence type="ECO:0000259" key="10">
    <source>
        <dbReference type="PROSITE" id="PS50240"/>
    </source>
</evidence>
<organism evidence="11 12">
    <name type="scientific">Ignelater luminosus</name>
    <name type="common">Cucubano</name>
    <name type="synonym">Pyrophorus luminosus</name>
    <dbReference type="NCBI Taxonomy" id="2038154"/>
    <lineage>
        <taxon>Eukaryota</taxon>
        <taxon>Metazoa</taxon>
        <taxon>Ecdysozoa</taxon>
        <taxon>Arthropoda</taxon>
        <taxon>Hexapoda</taxon>
        <taxon>Insecta</taxon>
        <taxon>Pterygota</taxon>
        <taxon>Neoptera</taxon>
        <taxon>Endopterygota</taxon>
        <taxon>Coleoptera</taxon>
        <taxon>Polyphaga</taxon>
        <taxon>Elateriformia</taxon>
        <taxon>Elateroidea</taxon>
        <taxon>Elateridae</taxon>
        <taxon>Agrypninae</taxon>
        <taxon>Pyrophorini</taxon>
        <taxon>Ignelater</taxon>
    </lineage>
</organism>
<dbReference type="GO" id="GO:0016485">
    <property type="term" value="P:protein processing"/>
    <property type="evidence" value="ECO:0007669"/>
    <property type="project" value="UniProtKB-ARBA"/>
</dbReference>
<dbReference type="PANTHER" id="PTHR24276:SF91">
    <property type="entry name" value="AT26814P-RELATED"/>
    <property type="match status" value="1"/>
</dbReference>
<feature type="signal peptide" evidence="9">
    <location>
        <begin position="1"/>
        <end position="17"/>
    </location>
</feature>
<dbReference type="SMART" id="SM00020">
    <property type="entry name" value="Tryp_SPc"/>
    <property type="match status" value="1"/>
</dbReference>
<evidence type="ECO:0000256" key="3">
    <source>
        <dbReference type="ARBA" id="ARBA00022525"/>
    </source>
</evidence>
<dbReference type="Pfam" id="PF00089">
    <property type="entry name" value="Trypsin"/>
    <property type="match status" value="1"/>
</dbReference>
<dbReference type="PRINTS" id="PR00722">
    <property type="entry name" value="CHYMOTRYPSIN"/>
</dbReference>
<keyword evidence="5 8" id="KW-0378">Hydrolase</keyword>
<name>A0A8K0DGD0_IGNLU</name>
<dbReference type="PROSITE" id="PS00134">
    <property type="entry name" value="TRYPSIN_HIS"/>
    <property type="match status" value="1"/>
</dbReference>
<evidence type="ECO:0000313" key="12">
    <source>
        <dbReference type="Proteomes" id="UP000801492"/>
    </source>
</evidence>
<dbReference type="SUPFAM" id="SSF50494">
    <property type="entry name" value="Trypsin-like serine proteases"/>
    <property type="match status" value="1"/>
</dbReference>
<dbReference type="InterPro" id="IPR001254">
    <property type="entry name" value="Trypsin_dom"/>
</dbReference>
<proteinExistence type="inferred from homology"/>
<evidence type="ECO:0000256" key="9">
    <source>
        <dbReference type="SAM" id="SignalP"/>
    </source>
</evidence>
<protein>
    <recommendedName>
        <fullName evidence="10">Peptidase S1 domain-containing protein</fullName>
    </recommendedName>
</protein>
<evidence type="ECO:0000256" key="1">
    <source>
        <dbReference type="ARBA" id="ARBA00004613"/>
    </source>
</evidence>
<comment type="similarity">
    <text evidence="2">Belongs to the peptidase S1 family.</text>
</comment>